<protein>
    <submittedName>
        <fullName evidence="1">Uncharacterized protein</fullName>
    </submittedName>
</protein>
<dbReference type="RefSeq" id="WP_162262411.1">
    <property type="nucleotide sequence ID" value="NZ_LNXV01000030.1"/>
</dbReference>
<feature type="non-terminal residue" evidence="1">
    <location>
        <position position="1"/>
    </location>
</feature>
<proteinExistence type="predicted"/>
<dbReference type="PATRIC" id="fig|29422.6.peg.2387"/>
<name>A0A0W0SCL8_9GAMM</name>
<comment type="caution">
    <text evidence="1">The sequence shown here is derived from an EMBL/GenBank/DDBJ whole genome shotgun (WGS) entry which is preliminary data.</text>
</comment>
<dbReference type="AlphaFoldDB" id="A0A0W0SCL8"/>
<keyword evidence="2" id="KW-1185">Reference proteome</keyword>
<evidence type="ECO:0000313" key="1">
    <source>
        <dbReference type="EMBL" id="KTC81235.1"/>
    </source>
</evidence>
<organism evidence="1 2">
    <name type="scientific">Legionella brunensis</name>
    <dbReference type="NCBI Taxonomy" id="29422"/>
    <lineage>
        <taxon>Bacteria</taxon>
        <taxon>Pseudomonadati</taxon>
        <taxon>Pseudomonadota</taxon>
        <taxon>Gammaproteobacteria</taxon>
        <taxon>Legionellales</taxon>
        <taxon>Legionellaceae</taxon>
        <taxon>Legionella</taxon>
    </lineage>
</organism>
<evidence type="ECO:0000313" key="2">
    <source>
        <dbReference type="Proteomes" id="UP000054742"/>
    </source>
</evidence>
<dbReference type="Proteomes" id="UP000054742">
    <property type="component" value="Unassembled WGS sequence"/>
</dbReference>
<gene>
    <name evidence="1" type="ORF">Lbru_2240</name>
</gene>
<feature type="non-terminal residue" evidence="1">
    <location>
        <position position="68"/>
    </location>
</feature>
<accession>A0A0W0SCL8</accession>
<reference evidence="1 2" key="1">
    <citation type="submission" date="2015-11" db="EMBL/GenBank/DDBJ databases">
        <title>Genomic analysis of 38 Legionella species identifies large and diverse effector repertoires.</title>
        <authorList>
            <person name="Burstein D."/>
            <person name="Amaro F."/>
            <person name="Zusman T."/>
            <person name="Lifshitz Z."/>
            <person name="Cohen O."/>
            <person name="Gilbert J.A."/>
            <person name="Pupko T."/>
            <person name="Shuman H.A."/>
            <person name="Segal G."/>
        </authorList>
    </citation>
    <scope>NUCLEOTIDE SEQUENCE [LARGE SCALE GENOMIC DNA]</scope>
    <source>
        <strain evidence="1 2">ATCC 43878</strain>
    </source>
</reference>
<dbReference type="STRING" id="29422.Lbru_2240"/>
<sequence length="68" mass="8170">LLETNYIDFNRTSQRLFGKGAYRFTFNRDSNSSPERLKQIYQEFTEVMTNRRYMVTTGDSIQSLELKY</sequence>
<dbReference type="EMBL" id="LNXV01000030">
    <property type="protein sequence ID" value="KTC81235.1"/>
    <property type="molecule type" value="Genomic_DNA"/>
</dbReference>